<dbReference type="InterPro" id="IPR011990">
    <property type="entry name" value="TPR-like_helical_dom_sf"/>
</dbReference>
<dbReference type="InterPro" id="IPR019734">
    <property type="entry name" value="TPR_rpt"/>
</dbReference>
<dbReference type="EMBL" id="JAUSVU010000032">
    <property type="protein sequence ID" value="MDQ0536824.1"/>
    <property type="molecule type" value="Genomic_DNA"/>
</dbReference>
<evidence type="ECO:0000313" key="3">
    <source>
        <dbReference type="Proteomes" id="UP001244552"/>
    </source>
</evidence>
<evidence type="ECO:0008006" key="4">
    <source>
        <dbReference type="Google" id="ProtNLM"/>
    </source>
</evidence>
<dbReference type="SUPFAM" id="SSF48452">
    <property type="entry name" value="TPR-like"/>
    <property type="match status" value="1"/>
</dbReference>
<accession>A0ABU0MU28</accession>
<keyword evidence="3" id="KW-1185">Reference proteome</keyword>
<name>A0ABU0MU28_9PROT</name>
<dbReference type="Pfam" id="PF01075">
    <property type="entry name" value="Glyco_transf_9"/>
    <property type="match status" value="1"/>
</dbReference>
<dbReference type="InterPro" id="IPR002201">
    <property type="entry name" value="Glyco_trans_9"/>
</dbReference>
<proteinExistence type="predicted"/>
<dbReference type="RefSeq" id="WP_246513717.1">
    <property type="nucleotide sequence ID" value="NZ_JAGINO010000032.1"/>
</dbReference>
<evidence type="ECO:0000313" key="2">
    <source>
        <dbReference type="EMBL" id="MDQ0536824.1"/>
    </source>
</evidence>
<dbReference type="Gene3D" id="1.25.40.10">
    <property type="entry name" value="Tetratricopeptide repeat domain"/>
    <property type="match status" value="1"/>
</dbReference>
<dbReference type="Pfam" id="PF14559">
    <property type="entry name" value="TPR_19"/>
    <property type="match status" value="1"/>
</dbReference>
<dbReference type="SUPFAM" id="SSF53756">
    <property type="entry name" value="UDP-Glycosyltransferase/glycogen phosphorylase"/>
    <property type="match status" value="1"/>
</dbReference>
<evidence type="ECO:0000256" key="1">
    <source>
        <dbReference type="PROSITE-ProRule" id="PRU00339"/>
    </source>
</evidence>
<gene>
    <name evidence="2" type="ORF">QO018_005722</name>
</gene>
<organism evidence="2 3">
    <name type="scientific">Azospirillum picis</name>
    <dbReference type="NCBI Taxonomy" id="488438"/>
    <lineage>
        <taxon>Bacteria</taxon>
        <taxon>Pseudomonadati</taxon>
        <taxon>Pseudomonadota</taxon>
        <taxon>Alphaproteobacteria</taxon>
        <taxon>Rhodospirillales</taxon>
        <taxon>Azospirillaceae</taxon>
        <taxon>Azospirillum</taxon>
    </lineage>
</organism>
<protein>
    <recommendedName>
        <fullName evidence="4">Tetratricopeptide repeat protein</fullName>
    </recommendedName>
</protein>
<dbReference type="Proteomes" id="UP001244552">
    <property type="component" value="Unassembled WGS sequence"/>
</dbReference>
<sequence length="434" mass="45848">MPSPPDRLPDRPMDRRLAEIDAHYHAGRLDAAAAGCRAVLSEAPGHAGALHRLGVLHHLSRDDATAVRLLAAAAAAGHRAAHGDLGVALMKAGRPDEALVQFRTAHALAPQDPRAAYNLAMALLAAGAIKEGFRLYEARWRLKGPTPWVTHWDRFWDGRPLAGGTLLVHAEQGFGDSLQFARYVPLAAARGARVVLAVPGVLRRLMTGLAGCAQVLSEGERIPAYAAHAPLMSLPRLLGTTAGNIPATLPYLAAPATASPPSTGFSPDGRLQVGLVWAGRPEDPDDRHRSCPLAALSPLLALPGVRFHSLQVGAAEAALDRVAGGAAVVRHGGSVGDFADTAAVIAGLDLVIAVDTAIVHLAGALGRPAWVLLSADPDWRWMRGRADSPWYPTHRLFRQPQLGQWEPVVGRLRIELAALIGTRRPALAAPPCEG</sequence>
<dbReference type="Gene3D" id="3.40.50.2000">
    <property type="entry name" value="Glycogen Phosphorylase B"/>
    <property type="match status" value="1"/>
</dbReference>
<keyword evidence="1" id="KW-0802">TPR repeat</keyword>
<comment type="caution">
    <text evidence="2">The sequence shown here is derived from an EMBL/GenBank/DDBJ whole genome shotgun (WGS) entry which is preliminary data.</text>
</comment>
<dbReference type="PROSITE" id="PS50005">
    <property type="entry name" value="TPR"/>
    <property type="match status" value="1"/>
</dbReference>
<reference evidence="2 3" key="1">
    <citation type="submission" date="2023-07" db="EMBL/GenBank/DDBJ databases">
        <title>Genomic Encyclopedia of Type Strains, Phase IV (KMG-IV): sequencing the most valuable type-strain genomes for metagenomic binning, comparative biology and taxonomic classification.</title>
        <authorList>
            <person name="Goeker M."/>
        </authorList>
    </citation>
    <scope>NUCLEOTIDE SEQUENCE [LARGE SCALE GENOMIC DNA]</scope>
    <source>
        <strain evidence="2 3">DSM 19922</strain>
    </source>
</reference>
<feature type="repeat" description="TPR" evidence="1">
    <location>
        <begin position="79"/>
        <end position="112"/>
    </location>
</feature>